<dbReference type="RefSeq" id="WP_100897228.1">
    <property type="nucleotide sequence ID" value="NZ_CAWNNC010000001.1"/>
</dbReference>
<dbReference type="OrthoDB" id="4653716at2"/>
<evidence type="ECO:0000313" key="1">
    <source>
        <dbReference type="EMBL" id="AUB34702.1"/>
    </source>
</evidence>
<dbReference type="EMBL" id="CP024785">
    <property type="protein sequence ID" value="AUB34702.1"/>
    <property type="molecule type" value="Genomic_DNA"/>
</dbReference>
<proteinExistence type="predicted"/>
<reference evidence="1 2" key="1">
    <citation type="submission" date="2017-11" db="EMBL/GenBank/DDBJ databases">
        <title>Complete genome of a free-living desiccation-tolerant cyanobacterium and its photosynthetic adaptation to extreme terrestrial habitat.</title>
        <authorList>
            <person name="Shang J."/>
        </authorList>
    </citation>
    <scope>NUCLEOTIDE SEQUENCE [LARGE SCALE GENOMIC DNA]</scope>
    <source>
        <strain evidence="1 2">CCNUN1</strain>
    </source>
</reference>
<name>A0A2K8SGV5_9NOSO</name>
<evidence type="ECO:0000313" key="2">
    <source>
        <dbReference type="Proteomes" id="UP000232003"/>
    </source>
</evidence>
<gene>
    <name evidence="1" type="ORF">COO91_00531</name>
</gene>
<dbReference type="Proteomes" id="UP000232003">
    <property type="component" value="Chromosome"/>
</dbReference>
<sequence length="206" mass="23919">MKKVFALIEKESAKFAELPFFGFLINKSITFLQRLYFAPCFALFVIGYADLNKFVCLEEATVNPIKYIVNKPIPEEENHWIWFLGYLEYLGFKLFLNFTESVKFICGQIIYELYRQTFQVNPIYRVRQEESCSLPPALVDKIFELFTVLADMLVNFAEKYNIKQLLTRNFYGSDFAQLSSGKKATVGGIKFPDVTLFSTRHCANNV</sequence>
<dbReference type="AlphaFoldDB" id="A0A2K8SGV5"/>
<organism evidence="1 2">
    <name type="scientific">Nostoc flagelliforme CCNUN1</name>
    <dbReference type="NCBI Taxonomy" id="2038116"/>
    <lineage>
        <taxon>Bacteria</taxon>
        <taxon>Bacillati</taxon>
        <taxon>Cyanobacteriota</taxon>
        <taxon>Cyanophyceae</taxon>
        <taxon>Nostocales</taxon>
        <taxon>Nostocaceae</taxon>
        <taxon>Nostoc</taxon>
    </lineage>
</organism>
<keyword evidence="2" id="KW-1185">Reference proteome</keyword>
<dbReference type="KEGG" id="nfl:COO91_00531"/>
<protein>
    <submittedName>
        <fullName evidence="1">Putative flavoprotein CzcO associated with the cation diffusion facilitator CzcD</fullName>
    </submittedName>
</protein>
<accession>A0A2K8SGV5</accession>